<name>A0ABP4AQJ0_9ACTN</name>
<feature type="transmembrane region" description="Helical" evidence="1">
    <location>
        <begin position="32"/>
        <end position="52"/>
    </location>
</feature>
<comment type="caution">
    <text evidence="2">The sequence shown here is derived from an EMBL/GenBank/DDBJ whole genome shotgun (WGS) entry which is preliminary data.</text>
</comment>
<accession>A0ABP4AQJ0</accession>
<feature type="transmembrane region" description="Helical" evidence="1">
    <location>
        <begin position="6"/>
        <end position="25"/>
    </location>
</feature>
<keyword evidence="1" id="KW-0812">Transmembrane</keyword>
<feature type="transmembrane region" description="Helical" evidence="1">
    <location>
        <begin position="114"/>
        <end position="138"/>
    </location>
</feature>
<evidence type="ECO:0000256" key="1">
    <source>
        <dbReference type="SAM" id="Phobius"/>
    </source>
</evidence>
<dbReference type="EMBL" id="BAAAHH010000002">
    <property type="protein sequence ID" value="GAA0939817.1"/>
    <property type="molecule type" value="Genomic_DNA"/>
</dbReference>
<organism evidence="2 3">
    <name type="scientific">Actinocorallia libanotica</name>
    <dbReference type="NCBI Taxonomy" id="46162"/>
    <lineage>
        <taxon>Bacteria</taxon>
        <taxon>Bacillati</taxon>
        <taxon>Actinomycetota</taxon>
        <taxon>Actinomycetes</taxon>
        <taxon>Streptosporangiales</taxon>
        <taxon>Thermomonosporaceae</taxon>
        <taxon>Actinocorallia</taxon>
    </lineage>
</organism>
<evidence type="ECO:0000313" key="2">
    <source>
        <dbReference type="EMBL" id="GAA0939817.1"/>
    </source>
</evidence>
<keyword evidence="3" id="KW-1185">Reference proteome</keyword>
<feature type="transmembrane region" description="Helical" evidence="1">
    <location>
        <begin position="58"/>
        <end position="78"/>
    </location>
</feature>
<dbReference type="Proteomes" id="UP001500665">
    <property type="component" value="Unassembled WGS sequence"/>
</dbReference>
<keyword evidence="1" id="KW-0472">Membrane</keyword>
<proteinExistence type="predicted"/>
<reference evidence="3" key="1">
    <citation type="journal article" date="2019" name="Int. J. Syst. Evol. Microbiol.">
        <title>The Global Catalogue of Microorganisms (GCM) 10K type strain sequencing project: providing services to taxonomists for standard genome sequencing and annotation.</title>
        <authorList>
            <consortium name="The Broad Institute Genomics Platform"/>
            <consortium name="The Broad Institute Genome Sequencing Center for Infectious Disease"/>
            <person name="Wu L."/>
            <person name="Ma J."/>
        </authorList>
    </citation>
    <scope>NUCLEOTIDE SEQUENCE [LARGE SCALE GENOMIC DNA]</scope>
    <source>
        <strain evidence="3">JCM 10696</strain>
    </source>
</reference>
<keyword evidence="1" id="KW-1133">Transmembrane helix</keyword>
<dbReference type="RefSeq" id="WP_344236890.1">
    <property type="nucleotide sequence ID" value="NZ_BAAAHH010000002.1"/>
</dbReference>
<gene>
    <name evidence="2" type="ORF">GCM10009550_08640</name>
</gene>
<feature type="transmembrane region" description="Helical" evidence="1">
    <location>
        <begin position="159"/>
        <end position="179"/>
    </location>
</feature>
<evidence type="ECO:0000313" key="3">
    <source>
        <dbReference type="Proteomes" id="UP001500665"/>
    </source>
</evidence>
<sequence length="235" mass="23166">MGEALLWGAVAASSLVIGALLGLVGRWPRRTVGLVLAFGAGALISAVAFELAQEGARVGGTGAMAVGLAAGALAYYVLDGVIERMGRKRPADAGAGPALALGAVLDGIPEQLVLGVGLTTGTGVSVGLLTAVFVSNLPEAIGSANEMRAAGHAPWTVRLIWFGVAAVCALSTVVGHLVADVTTGPWNGAIDGFAAGATLVMLIDSMIPTAAERAGRPAGLAAMLGFALGTALSSV</sequence>
<protein>
    <submittedName>
        <fullName evidence="2">Membrane protein</fullName>
    </submittedName>
</protein>